<dbReference type="Proteomes" id="UP001597034">
    <property type="component" value="Unassembled WGS sequence"/>
</dbReference>
<evidence type="ECO:0000313" key="2">
    <source>
        <dbReference type="EMBL" id="MFD1647160.1"/>
    </source>
</evidence>
<gene>
    <name evidence="2" type="ORF">ACFSBL_15835</name>
</gene>
<accession>A0ABD6DLJ1</accession>
<dbReference type="AlphaFoldDB" id="A0ABD6DLJ1"/>
<name>A0ABD6DLJ1_9EURY</name>
<keyword evidence="3" id="KW-1185">Reference proteome</keyword>
<dbReference type="PROSITE" id="PS51257">
    <property type="entry name" value="PROKAR_LIPOPROTEIN"/>
    <property type="match status" value="1"/>
</dbReference>
<reference evidence="2 3" key="1">
    <citation type="journal article" date="2019" name="Int. J. Syst. Evol. Microbiol.">
        <title>The Global Catalogue of Microorganisms (GCM) 10K type strain sequencing project: providing services to taxonomists for standard genome sequencing and annotation.</title>
        <authorList>
            <consortium name="The Broad Institute Genomics Platform"/>
            <consortium name="The Broad Institute Genome Sequencing Center for Infectious Disease"/>
            <person name="Wu L."/>
            <person name="Ma J."/>
        </authorList>
    </citation>
    <scope>NUCLEOTIDE SEQUENCE [LARGE SCALE GENOMIC DNA]</scope>
    <source>
        <strain evidence="2 3">CGMCC 1.10390</strain>
    </source>
</reference>
<evidence type="ECO:0008006" key="4">
    <source>
        <dbReference type="Google" id="ProtNLM"/>
    </source>
</evidence>
<evidence type="ECO:0000313" key="3">
    <source>
        <dbReference type="Proteomes" id="UP001597034"/>
    </source>
</evidence>
<feature type="region of interest" description="Disordered" evidence="1">
    <location>
        <begin position="450"/>
        <end position="492"/>
    </location>
</feature>
<protein>
    <recommendedName>
        <fullName evidence="4">Lipoprotein</fullName>
    </recommendedName>
</protein>
<sequence>MSRGRRLGVLACALLVVLAGCGAQEVSRPETAAATTAPATTTERPAATTDAPADDADTGIRYRGDSLSFAAAPVFDRVESLLGVSADPPAEVTVENASSWFRTNATDRPRPTGTGRFGALVGVETDGRDADLRGTPNGATSPFGGVSIYPGDGSSVALEVVLAHEFVHVVQFQRNQVSAVRRNVGGTSTDARWTSRSIVEGVAVWTETRYVETYGLDAPTGGERTTTLYSEATPGTPFRHGQGAYLFGYEYVRNKSSGLDRVEGLYERPPTTSEQVLHGLDPGSEPPVELYVRTIAEGNTWRGSTTDTLGEAYTRVVLENGVAVPTAADAAAGWGNDRLVTYRERPTANASFVWVTRWDTAADATEFRDAMNATFDADGQRTGDRWRLDDVRATTVRPDDTTVVVAVGEDSLLDALDVSLDRETVVLTTNLSAANATATTDAAPAVATATTGPVTAGSPSSPPFVSTAPPPRFAQASPAPQTTTPEPSYVHA</sequence>
<proteinExistence type="predicted"/>
<comment type="caution">
    <text evidence="2">The sequence shown here is derived from an EMBL/GenBank/DDBJ whole genome shotgun (WGS) entry which is preliminary data.</text>
</comment>
<evidence type="ECO:0000256" key="1">
    <source>
        <dbReference type="SAM" id="MobiDB-lite"/>
    </source>
</evidence>
<dbReference type="EMBL" id="JBHUDO010000003">
    <property type="protein sequence ID" value="MFD1647160.1"/>
    <property type="molecule type" value="Genomic_DNA"/>
</dbReference>
<feature type="compositionally biased region" description="Low complexity" evidence="1">
    <location>
        <begin position="27"/>
        <end position="51"/>
    </location>
</feature>
<feature type="region of interest" description="Disordered" evidence="1">
    <location>
        <begin position="27"/>
        <end position="58"/>
    </location>
</feature>
<organism evidence="2 3">
    <name type="scientific">Haloarchaeobius litoreus</name>
    <dbReference type="NCBI Taxonomy" id="755306"/>
    <lineage>
        <taxon>Archaea</taxon>
        <taxon>Methanobacteriati</taxon>
        <taxon>Methanobacteriota</taxon>
        <taxon>Stenosarchaea group</taxon>
        <taxon>Halobacteria</taxon>
        <taxon>Halobacteriales</taxon>
        <taxon>Halorubellaceae</taxon>
        <taxon>Haloarchaeobius</taxon>
    </lineage>
</organism>
<dbReference type="RefSeq" id="WP_256400780.1">
    <property type="nucleotide sequence ID" value="NZ_JANHJR010000003.1"/>
</dbReference>